<evidence type="ECO:0000256" key="1">
    <source>
        <dbReference type="SAM" id="SignalP"/>
    </source>
</evidence>
<accession>A0A9W5S1L3</accession>
<proteinExistence type="predicted"/>
<dbReference type="AlphaFoldDB" id="A0A9W5S1L3"/>
<dbReference type="RefSeq" id="WP_036579844.1">
    <property type="nucleotide sequence ID" value="NZ_KK082134.1"/>
</dbReference>
<sequence length="89" mass="9420">MKKKRNLLIASFALAAVLVVGQAAFASNDTGSARGGADSMMDGSAMSGNDMSGMMQMMGNKDMQKMMTGMNSPEGKEMTKACKAFMESY</sequence>
<keyword evidence="1" id="KW-0732">Signal</keyword>
<dbReference type="EMBL" id="JFHU01000113">
    <property type="protein sequence ID" value="EXX88894.1"/>
    <property type="molecule type" value="Genomic_DNA"/>
</dbReference>
<comment type="caution">
    <text evidence="2">The sequence shown here is derived from an EMBL/GenBank/DDBJ whole genome shotgun (WGS) entry which is preliminary data.</text>
</comment>
<evidence type="ECO:0008006" key="4">
    <source>
        <dbReference type="Google" id="ProtNLM"/>
    </source>
</evidence>
<name>A0A9W5S1L3_9BACL</name>
<keyword evidence="3" id="KW-1185">Reference proteome</keyword>
<feature type="chain" id="PRO_5040857626" description="Pentapeptide MXKDX repeat protein" evidence="1">
    <location>
        <begin position="27"/>
        <end position="89"/>
    </location>
</feature>
<dbReference type="Proteomes" id="UP000053750">
    <property type="component" value="Unassembled WGS sequence"/>
</dbReference>
<feature type="signal peptide" evidence="1">
    <location>
        <begin position="1"/>
        <end position="26"/>
    </location>
</feature>
<evidence type="ECO:0000313" key="2">
    <source>
        <dbReference type="EMBL" id="EXX88894.1"/>
    </source>
</evidence>
<organism evidence="2 3">
    <name type="scientific">Paenibacillus darwinianus</name>
    <dbReference type="NCBI Taxonomy" id="1380763"/>
    <lineage>
        <taxon>Bacteria</taxon>
        <taxon>Bacillati</taxon>
        <taxon>Bacillota</taxon>
        <taxon>Bacilli</taxon>
        <taxon>Bacillales</taxon>
        <taxon>Paenibacillaceae</taxon>
        <taxon>Paenibacillus</taxon>
    </lineage>
</organism>
<dbReference type="OrthoDB" id="2927846at2"/>
<evidence type="ECO:0000313" key="3">
    <source>
        <dbReference type="Proteomes" id="UP000053750"/>
    </source>
</evidence>
<gene>
    <name evidence="2" type="ORF">BG53_01150</name>
</gene>
<protein>
    <recommendedName>
        <fullName evidence="4">Pentapeptide MXKDX repeat protein</fullName>
    </recommendedName>
</protein>
<reference evidence="2 3" key="1">
    <citation type="submission" date="2014-02" db="EMBL/GenBank/DDBJ databases">
        <title>Genome sequence of Paenibacillus darwinianus reveals adaptive mechanisms for survival in Antarctic soils.</title>
        <authorList>
            <person name="Dsouza M."/>
            <person name="Taylor M.W."/>
            <person name="Turner S.J."/>
            <person name="Aislabie J."/>
        </authorList>
    </citation>
    <scope>NUCLEOTIDE SEQUENCE [LARGE SCALE GENOMIC DNA]</scope>
    <source>
        <strain evidence="2 3">CE1</strain>
    </source>
</reference>